<dbReference type="AlphaFoldDB" id="A0AAN4ZK35"/>
<keyword evidence="3" id="KW-1185">Reference proteome</keyword>
<feature type="region of interest" description="Disordered" evidence="1">
    <location>
        <begin position="1"/>
        <end position="25"/>
    </location>
</feature>
<feature type="compositionally biased region" description="Basic residues" evidence="1">
    <location>
        <begin position="53"/>
        <end position="67"/>
    </location>
</feature>
<protein>
    <submittedName>
        <fullName evidence="2">Uncharacterized protein</fullName>
    </submittedName>
</protein>
<feature type="non-terminal residue" evidence="2">
    <location>
        <position position="1"/>
    </location>
</feature>
<dbReference type="EMBL" id="BTRK01000003">
    <property type="protein sequence ID" value="GMR40784.1"/>
    <property type="molecule type" value="Genomic_DNA"/>
</dbReference>
<reference evidence="3" key="1">
    <citation type="submission" date="2022-10" db="EMBL/GenBank/DDBJ databases">
        <title>Genome assembly of Pristionchus species.</title>
        <authorList>
            <person name="Yoshida K."/>
            <person name="Sommer R.J."/>
        </authorList>
    </citation>
    <scope>NUCLEOTIDE SEQUENCE [LARGE SCALE GENOMIC DNA]</scope>
    <source>
        <strain evidence="3">RS5460</strain>
    </source>
</reference>
<feature type="compositionally biased region" description="Basic and acidic residues" evidence="1">
    <location>
        <begin position="1"/>
        <end position="16"/>
    </location>
</feature>
<accession>A0AAN4ZK35</accession>
<evidence type="ECO:0000313" key="2">
    <source>
        <dbReference type="EMBL" id="GMR40784.1"/>
    </source>
</evidence>
<evidence type="ECO:0000313" key="3">
    <source>
        <dbReference type="Proteomes" id="UP001328107"/>
    </source>
</evidence>
<dbReference type="Proteomes" id="UP001328107">
    <property type="component" value="Unassembled WGS sequence"/>
</dbReference>
<name>A0AAN4ZK35_9BILA</name>
<evidence type="ECO:0000256" key="1">
    <source>
        <dbReference type="SAM" id="MobiDB-lite"/>
    </source>
</evidence>
<proteinExistence type="predicted"/>
<sequence length="67" mass="7749">LHSRSRSDQTRIDPHPRPHSAPPLHCGLLHCSLPASRIERRSHHHPPSPPHLLHYHRCAPPRRSHHS</sequence>
<feature type="non-terminal residue" evidence="2">
    <location>
        <position position="67"/>
    </location>
</feature>
<feature type="region of interest" description="Disordered" evidence="1">
    <location>
        <begin position="37"/>
        <end position="67"/>
    </location>
</feature>
<organism evidence="2 3">
    <name type="scientific">Pristionchus mayeri</name>
    <dbReference type="NCBI Taxonomy" id="1317129"/>
    <lineage>
        <taxon>Eukaryota</taxon>
        <taxon>Metazoa</taxon>
        <taxon>Ecdysozoa</taxon>
        <taxon>Nematoda</taxon>
        <taxon>Chromadorea</taxon>
        <taxon>Rhabditida</taxon>
        <taxon>Rhabditina</taxon>
        <taxon>Diplogasteromorpha</taxon>
        <taxon>Diplogasteroidea</taxon>
        <taxon>Neodiplogasteridae</taxon>
        <taxon>Pristionchus</taxon>
    </lineage>
</organism>
<comment type="caution">
    <text evidence="2">The sequence shown here is derived from an EMBL/GenBank/DDBJ whole genome shotgun (WGS) entry which is preliminary data.</text>
</comment>
<gene>
    <name evidence="2" type="ORF">PMAYCL1PPCAC_10979</name>
</gene>